<evidence type="ECO:0000313" key="3">
    <source>
        <dbReference type="Proteomes" id="UP001333818"/>
    </source>
</evidence>
<dbReference type="GO" id="GO:0001046">
    <property type="term" value="F:core promoter sequence-specific DNA binding"/>
    <property type="evidence" value="ECO:0007669"/>
    <property type="project" value="TreeGrafter"/>
</dbReference>
<dbReference type="AlphaFoldDB" id="A0AAW9Q639"/>
<accession>A0AAW9Q639</accession>
<dbReference type="InterPro" id="IPR001387">
    <property type="entry name" value="Cro/C1-type_HTH"/>
</dbReference>
<sequence>MTLTLNKEVYGSLLADIQPQLITNEAENERALNIVENLLADENLSPEQEQILKLLVALIEKFEAEHYQLEASTPHSILLHLMEARDLRQANLVGVIGSRGVVSEVVNGKRQISKSQAKSLGEFFHVDPSLFIDFSMR</sequence>
<dbReference type="EMBL" id="JAZBJZ010000153">
    <property type="protein sequence ID" value="MEE3719644.1"/>
    <property type="molecule type" value="Genomic_DNA"/>
</dbReference>
<reference evidence="2" key="1">
    <citation type="submission" date="2024-01" db="EMBL/GenBank/DDBJ databases">
        <title>Bank of Algae and Cyanobacteria of the Azores (BACA) strain genomes.</title>
        <authorList>
            <person name="Luz R."/>
            <person name="Cordeiro R."/>
            <person name="Fonseca A."/>
            <person name="Goncalves V."/>
        </authorList>
    </citation>
    <scope>NUCLEOTIDE SEQUENCE</scope>
    <source>
        <strain evidence="2">BACA0141</strain>
    </source>
</reference>
<dbReference type="SMART" id="SM00530">
    <property type="entry name" value="HTH_XRE"/>
    <property type="match status" value="1"/>
</dbReference>
<dbReference type="PROSITE" id="PS50943">
    <property type="entry name" value="HTH_CROC1"/>
    <property type="match status" value="1"/>
</dbReference>
<proteinExistence type="predicted"/>
<keyword evidence="3" id="KW-1185">Reference proteome</keyword>
<dbReference type="PANTHER" id="PTHR40455:SF1">
    <property type="entry name" value="ANTITOXIN HIGA"/>
    <property type="match status" value="1"/>
</dbReference>
<dbReference type="InterPro" id="IPR039060">
    <property type="entry name" value="Antitox_HigA"/>
</dbReference>
<dbReference type="InterPro" id="IPR010982">
    <property type="entry name" value="Lambda_DNA-bd_dom_sf"/>
</dbReference>
<gene>
    <name evidence="2" type="ORF">V2H45_23155</name>
</gene>
<dbReference type="Gene3D" id="1.10.260.40">
    <property type="entry name" value="lambda repressor-like DNA-binding domains"/>
    <property type="match status" value="1"/>
</dbReference>
<comment type="caution">
    <text evidence="2">The sequence shown here is derived from an EMBL/GenBank/DDBJ whole genome shotgun (WGS) entry which is preliminary data.</text>
</comment>
<organism evidence="2 3">
    <name type="scientific">Tumidithrix elongata BACA0141</name>
    <dbReference type="NCBI Taxonomy" id="2716417"/>
    <lineage>
        <taxon>Bacteria</taxon>
        <taxon>Bacillati</taxon>
        <taxon>Cyanobacteriota</taxon>
        <taxon>Cyanophyceae</taxon>
        <taxon>Pseudanabaenales</taxon>
        <taxon>Pseudanabaenaceae</taxon>
        <taxon>Tumidithrix</taxon>
        <taxon>Tumidithrix elongata</taxon>
    </lineage>
</organism>
<feature type="domain" description="HTH cro/C1-type" evidence="1">
    <location>
        <begin position="78"/>
        <end position="131"/>
    </location>
</feature>
<name>A0AAW9Q639_9CYAN</name>
<protein>
    <submittedName>
        <fullName evidence="2">Transcriptional regulator</fullName>
    </submittedName>
</protein>
<dbReference type="SUPFAM" id="SSF47413">
    <property type="entry name" value="lambda repressor-like DNA-binding domains"/>
    <property type="match status" value="1"/>
</dbReference>
<dbReference type="GO" id="GO:0006355">
    <property type="term" value="P:regulation of DNA-templated transcription"/>
    <property type="evidence" value="ECO:0007669"/>
    <property type="project" value="InterPro"/>
</dbReference>
<dbReference type="Proteomes" id="UP001333818">
    <property type="component" value="Unassembled WGS sequence"/>
</dbReference>
<evidence type="ECO:0000313" key="2">
    <source>
        <dbReference type="EMBL" id="MEE3719644.1"/>
    </source>
</evidence>
<dbReference type="PANTHER" id="PTHR40455">
    <property type="entry name" value="ANTITOXIN HIGA"/>
    <property type="match status" value="1"/>
</dbReference>
<evidence type="ECO:0000259" key="1">
    <source>
        <dbReference type="PROSITE" id="PS50943"/>
    </source>
</evidence>
<dbReference type="RefSeq" id="WP_330486080.1">
    <property type="nucleotide sequence ID" value="NZ_JAZBJZ010000153.1"/>
</dbReference>